<feature type="region of interest" description="Disordered" evidence="1">
    <location>
        <begin position="1"/>
        <end position="203"/>
    </location>
</feature>
<feature type="compositionally biased region" description="Basic residues" evidence="1">
    <location>
        <begin position="60"/>
        <end position="69"/>
    </location>
</feature>
<dbReference type="AlphaFoldDB" id="A0A1B6JA95"/>
<accession>A0A1B6JA95</accession>
<protein>
    <submittedName>
        <fullName evidence="2">Uncharacterized protein</fullName>
    </submittedName>
</protein>
<feature type="compositionally biased region" description="Low complexity" evidence="1">
    <location>
        <begin position="161"/>
        <end position="179"/>
    </location>
</feature>
<evidence type="ECO:0000256" key="1">
    <source>
        <dbReference type="SAM" id="MobiDB-lite"/>
    </source>
</evidence>
<proteinExistence type="predicted"/>
<feature type="compositionally biased region" description="Acidic residues" evidence="1">
    <location>
        <begin position="1"/>
        <end position="24"/>
    </location>
</feature>
<feature type="compositionally biased region" description="Polar residues" evidence="1">
    <location>
        <begin position="148"/>
        <end position="160"/>
    </location>
</feature>
<feature type="non-terminal residue" evidence="2">
    <location>
        <position position="203"/>
    </location>
</feature>
<evidence type="ECO:0000313" key="3">
    <source>
        <dbReference type="EMBL" id="JAT06768.1"/>
    </source>
</evidence>
<reference evidence="2" key="1">
    <citation type="submission" date="2015-11" db="EMBL/GenBank/DDBJ databases">
        <title>De novo transcriptome assembly of four potential Pierce s Disease insect vectors from Arizona vineyards.</title>
        <authorList>
            <person name="Tassone E.E."/>
        </authorList>
    </citation>
    <scope>NUCLEOTIDE SEQUENCE</scope>
</reference>
<evidence type="ECO:0000313" key="2">
    <source>
        <dbReference type="EMBL" id="JAS96144.1"/>
    </source>
</evidence>
<dbReference type="EMBL" id="GECU01000939">
    <property type="protein sequence ID" value="JAT06768.1"/>
    <property type="molecule type" value="Transcribed_RNA"/>
</dbReference>
<gene>
    <name evidence="2" type="ORF">g.23044</name>
    <name evidence="3" type="ORF">g.23046</name>
</gene>
<feature type="compositionally biased region" description="Polar residues" evidence="1">
    <location>
        <begin position="86"/>
        <end position="99"/>
    </location>
</feature>
<organism evidence="2">
    <name type="scientific">Homalodisca liturata</name>
    <dbReference type="NCBI Taxonomy" id="320908"/>
    <lineage>
        <taxon>Eukaryota</taxon>
        <taxon>Metazoa</taxon>
        <taxon>Ecdysozoa</taxon>
        <taxon>Arthropoda</taxon>
        <taxon>Hexapoda</taxon>
        <taxon>Insecta</taxon>
        <taxon>Pterygota</taxon>
        <taxon>Neoptera</taxon>
        <taxon>Paraneoptera</taxon>
        <taxon>Hemiptera</taxon>
        <taxon>Auchenorrhyncha</taxon>
        <taxon>Membracoidea</taxon>
        <taxon>Cicadellidae</taxon>
        <taxon>Cicadellinae</taxon>
        <taxon>Proconiini</taxon>
        <taxon>Homalodisca</taxon>
    </lineage>
</organism>
<name>A0A1B6JA95_9HEMI</name>
<sequence length="203" mass="22102">MEDDNTEEIAESDFSDNADDDSYEIELTWDSGESRPPGPSPPSSTTMNRNRQPMVGDYRRRLRSRRILHQRPPSVMSDTQSDDEILSTSTASIQSSRASTVREDSETNSTGNDDSQDSDATEYHIQIPRSPSYSPSMSVSSDTRAVRASSQSNSPTLSTHYSVYSPHSPDYSPPSSAADSDAENVGPSADVPTVENPPPEVPA</sequence>
<dbReference type="EMBL" id="GECU01011562">
    <property type="protein sequence ID" value="JAS96144.1"/>
    <property type="molecule type" value="Transcribed_RNA"/>
</dbReference>
<feature type="compositionally biased region" description="Low complexity" evidence="1">
    <location>
        <begin position="128"/>
        <end position="141"/>
    </location>
</feature>